<keyword evidence="1" id="KW-1185">Reference proteome</keyword>
<dbReference type="Proteomes" id="UP000887565">
    <property type="component" value="Unplaced"/>
</dbReference>
<sequence>MLLLRLSDYLDHAVTSQKIAKIDVSANHGFRNRKFLLSPGRNNHTYPNNVQWWDSSSAILEGLQQ</sequence>
<accession>A0A915JZP8</accession>
<name>A0A915JZP8_ROMCU</name>
<evidence type="ECO:0000313" key="1">
    <source>
        <dbReference type="Proteomes" id="UP000887565"/>
    </source>
</evidence>
<protein>
    <submittedName>
        <fullName evidence="2">Uncharacterized protein</fullName>
    </submittedName>
</protein>
<dbReference type="WBParaSite" id="nRc.2.0.1.t31123-RA">
    <property type="protein sequence ID" value="nRc.2.0.1.t31123-RA"/>
    <property type="gene ID" value="nRc.2.0.1.g31123"/>
</dbReference>
<organism evidence="1 2">
    <name type="scientific">Romanomermis culicivorax</name>
    <name type="common">Nematode worm</name>
    <dbReference type="NCBI Taxonomy" id="13658"/>
    <lineage>
        <taxon>Eukaryota</taxon>
        <taxon>Metazoa</taxon>
        <taxon>Ecdysozoa</taxon>
        <taxon>Nematoda</taxon>
        <taxon>Enoplea</taxon>
        <taxon>Dorylaimia</taxon>
        <taxon>Mermithida</taxon>
        <taxon>Mermithoidea</taxon>
        <taxon>Mermithidae</taxon>
        <taxon>Romanomermis</taxon>
    </lineage>
</organism>
<evidence type="ECO:0000313" key="2">
    <source>
        <dbReference type="WBParaSite" id="nRc.2.0.1.t31123-RA"/>
    </source>
</evidence>
<reference evidence="2" key="1">
    <citation type="submission" date="2022-11" db="UniProtKB">
        <authorList>
            <consortium name="WormBaseParasite"/>
        </authorList>
    </citation>
    <scope>IDENTIFICATION</scope>
</reference>
<dbReference type="AlphaFoldDB" id="A0A915JZP8"/>
<proteinExistence type="predicted"/>